<protein>
    <recommendedName>
        <fullName evidence="4">60S ribosomal protein L18a-like protein</fullName>
    </recommendedName>
</protein>
<keyword evidence="3" id="KW-1185">Reference proteome</keyword>
<comment type="caution">
    <text evidence="2">The sequence shown here is derived from an EMBL/GenBank/DDBJ whole genome shotgun (WGS) entry which is preliminary data.</text>
</comment>
<evidence type="ECO:0000313" key="3">
    <source>
        <dbReference type="Proteomes" id="UP000607653"/>
    </source>
</evidence>
<feature type="transmembrane region" description="Helical" evidence="1">
    <location>
        <begin position="48"/>
        <end position="72"/>
    </location>
</feature>
<accession>A0A822YVK8</accession>
<evidence type="ECO:0008006" key="4">
    <source>
        <dbReference type="Google" id="ProtNLM"/>
    </source>
</evidence>
<feature type="transmembrane region" description="Helical" evidence="1">
    <location>
        <begin position="84"/>
        <end position="106"/>
    </location>
</feature>
<dbReference type="PANTHER" id="PTHR46666">
    <property type="entry name" value="60S RIBOSOMAL L18A-LIKE PROTEIN"/>
    <property type="match status" value="1"/>
</dbReference>
<evidence type="ECO:0000313" key="2">
    <source>
        <dbReference type="EMBL" id="DAD36722.1"/>
    </source>
</evidence>
<dbReference type="PANTHER" id="PTHR46666:SF2">
    <property type="entry name" value="60S RIBOSOMAL L18A-LIKE PROTEIN"/>
    <property type="match status" value="1"/>
</dbReference>
<gene>
    <name evidence="2" type="ORF">HUJ06_007363</name>
</gene>
<proteinExistence type="predicted"/>
<sequence>MEEGGHEHRMVVVQHQPFEGKRSLLEPGRGDHPGGLYDEPLSCFGCGFGWFFFLLGFVFPLLWYCATVLYFGSCLKDPRERAGLAASAIAALICSVVLLILLLAMLC</sequence>
<keyword evidence="1" id="KW-0472">Membrane</keyword>
<dbReference type="Proteomes" id="UP000607653">
    <property type="component" value="Unassembled WGS sequence"/>
</dbReference>
<evidence type="ECO:0000256" key="1">
    <source>
        <dbReference type="SAM" id="Phobius"/>
    </source>
</evidence>
<keyword evidence="1" id="KW-0812">Transmembrane</keyword>
<keyword evidence="1" id="KW-1133">Transmembrane helix</keyword>
<dbReference type="AlphaFoldDB" id="A0A822YVK8"/>
<dbReference type="EMBL" id="DUZY01000004">
    <property type="protein sequence ID" value="DAD36722.1"/>
    <property type="molecule type" value="Genomic_DNA"/>
</dbReference>
<name>A0A822YVK8_NELNU</name>
<organism evidence="2 3">
    <name type="scientific">Nelumbo nucifera</name>
    <name type="common">Sacred lotus</name>
    <dbReference type="NCBI Taxonomy" id="4432"/>
    <lineage>
        <taxon>Eukaryota</taxon>
        <taxon>Viridiplantae</taxon>
        <taxon>Streptophyta</taxon>
        <taxon>Embryophyta</taxon>
        <taxon>Tracheophyta</taxon>
        <taxon>Spermatophyta</taxon>
        <taxon>Magnoliopsida</taxon>
        <taxon>Proteales</taxon>
        <taxon>Nelumbonaceae</taxon>
        <taxon>Nelumbo</taxon>
    </lineage>
</organism>
<reference evidence="2 3" key="1">
    <citation type="journal article" date="2020" name="Mol. Biol. Evol.">
        <title>Distinct Expression and Methylation Patterns for Genes with Different Fates following a Single Whole-Genome Duplication in Flowering Plants.</title>
        <authorList>
            <person name="Shi T."/>
            <person name="Rahmani R.S."/>
            <person name="Gugger P.F."/>
            <person name="Wang M."/>
            <person name="Li H."/>
            <person name="Zhang Y."/>
            <person name="Li Z."/>
            <person name="Wang Q."/>
            <person name="Van de Peer Y."/>
            <person name="Marchal K."/>
            <person name="Chen J."/>
        </authorList>
    </citation>
    <scope>NUCLEOTIDE SEQUENCE [LARGE SCALE GENOMIC DNA]</scope>
    <source>
        <tissue evidence="2">Leaf</tissue>
    </source>
</reference>